<dbReference type="EMBL" id="RSFA01000103">
    <property type="protein sequence ID" value="RSD29858.1"/>
    <property type="molecule type" value="Genomic_DNA"/>
</dbReference>
<sequence>MRDTILKNIRQRFESLLDLIESLEPSLLTSQLDIAKSKSVGEHMWCIVGARESYSRALSLGKWDGFTCSLEETDSPSSIISKLHSSTDKFNHEVNKVHDWTPERNELLVHLLEHEAIHEGQLIRHIYALKQKLPNSIKWA</sequence>
<dbReference type="Proteomes" id="UP000269041">
    <property type="component" value="Unassembled WGS sequence"/>
</dbReference>
<protein>
    <recommendedName>
        <fullName evidence="3">DinB family protein</fullName>
    </recommendedName>
</protein>
<keyword evidence="2" id="KW-1185">Reference proteome</keyword>
<dbReference type="Gene3D" id="1.20.120.450">
    <property type="entry name" value="dinb family like domain"/>
    <property type="match status" value="1"/>
</dbReference>
<organism evidence="1 2">
    <name type="scientific">Vibrio pectenicida</name>
    <dbReference type="NCBI Taxonomy" id="62763"/>
    <lineage>
        <taxon>Bacteria</taxon>
        <taxon>Pseudomonadati</taxon>
        <taxon>Pseudomonadota</taxon>
        <taxon>Gammaproteobacteria</taxon>
        <taxon>Vibrionales</taxon>
        <taxon>Vibrionaceae</taxon>
        <taxon>Vibrio</taxon>
    </lineage>
</organism>
<evidence type="ECO:0008006" key="3">
    <source>
        <dbReference type="Google" id="ProtNLM"/>
    </source>
</evidence>
<comment type="caution">
    <text evidence="1">The sequence shown here is derived from an EMBL/GenBank/DDBJ whole genome shotgun (WGS) entry which is preliminary data.</text>
</comment>
<name>A0A3R9DY00_9VIBR</name>
<evidence type="ECO:0000313" key="2">
    <source>
        <dbReference type="Proteomes" id="UP000269041"/>
    </source>
</evidence>
<evidence type="ECO:0000313" key="1">
    <source>
        <dbReference type="EMBL" id="RSD29858.1"/>
    </source>
</evidence>
<dbReference type="AlphaFoldDB" id="A0A3R9DY00"/>
<dbReference type="OrthoDB" id="2862789at2"/>
<proteinExistence type="predicted"/>
<dbReference type="SUPFAM" id="SSF109854">
    <property type="entry name" value="DinB/YfiT-like putative metalloenzymes"/>
    <property type="match status" value="1"/>
</dbReference>
<accession>A0A3R9DY00</accession>
<gene>
    <name evidence="1" type="ORF">EJA03_16940</name>
</gene>
<dbReference type="InterPro" id="IPR034660">
    <property type="entry name" value="DinB/YfiT-like"/>
</dbReference>
<dbReference type="RefSeq" id="WP_125322920.1">
    <property type="nucleotide sequence ID" value="NZ_AP024890.1"/>
</dbReference>
<reference evidence="1 2" key="1">
    <citation type="submission" date="2018-12" db="EMBL/GenBank/DDBJ databases">
        <title>Genomic taxonomy of the Vibrionaceae family.</title>
        <authorList>
            <person name="Gomez-Gil B."/>
            <person name="Enciso-Ibarra K."/>
        </authorList>
    </citation>
    <scope>NUCLEOTIDE SEQUENCE [LARGE SCALE GENOMIC DNA]</scope>
    <source>
        <strain evidence="1 2">CAIM 594</strain>
    </source>
</reference>